<gene>
    <name evidence="2" type="ORF">GDO81_016798</name>
</gene>
<dbReference type="Proteomes" id="UP000824782">
    <property type="component" value="Unassembled WGS sequence"/>
</dbReference>
<feature type="compositionally biased region" description="Pro residues" evidence="1">
    <location>
        <begin position="29"/>
        <end position="39"/>
    </location>
</feature>
<evidence type="ECO:0000256" key="1">
    <source>
        <dbReference type="SAM" id="MobiDB-lite"/>
    </source>
</evidence>
<organism evidence="2 3">
    <name type="scientific">Engystomops pustulosus</name>
    <name type="common">Tungara frog</name>
    <name type="synonym">Physalaemus pustulosus</name>
    <dbReference type="NCBI Taxonomy" id="76066"/>
    <lineage>
        <taxon>Eukaryota</taxon>
        <taxon>Metazoa</taxon>
        <taxon>Chordata</taxon>
        <taxon>Craniata</taxon>
        <taxon>Vertebrata</taxon>
        <taxon>Euteleostomi</taxon>
        <taxon>Amphibia</taxon>
        <taxon>Batrachia</taxon>
        <taxon>Anura</taxon>
        <taxon>Neobatrachia</taxon>
        <taxon>Hyloidea</taxon>
        <taxon>Leptodactylidae</taxon>
        <taxon>Leiuperinae</taxon>
        <taxon>Engystomops</taxon>
    </lineage>
</organism>
<sequence>MVAGTPKPAGYGSVRCIPAPEWDSAPHSSVPPHPKPGTPKRPQEQQLLTLSWLPHFSLPPAAEPLTINSGPFRFYFPL</sequence>
<name>A0AAV7A909_ENGPU</name>
<evidence type="ECO:0000313" key="2">
    <source>
        <dbReference type="EMBL" id="KAG8557974.1"/>
    </source>
</evidence>
<evidence type="ECO:0000313" key="3">
    <source>
        <dbReference type="Proteomes" id="UP000824782"/>
    </source>
</evidence>
<keyword evidence="3" id="KW-1185">Reference proteome</keyword>
<feature type="region of interest" description="Disordered" evidence="1">
    <location>
        <begin position="1"/>
        <end position="44"/>
    </location>
</feature>
<protein>
    <submittedName>
        <fullName evidence="2">Uncharacterized protein</fullName>
    </submittedName>
</protein>
<accession>A0AAV7A909</accession>
<dbReference type="EMBL" id="WNYA01000008">
    <property type="protein sequence ID" value="KAG8557974.1"/>
    <property type="molecule type" value="Genomic_DNA"/>
</dbReference>
<reference evidence="2" key="1">
    <citation type="thesis" date="2020" institute="ProQuest LLC" country="789 East Eisenhower Parkway, Ann Arbor, MI, USA">
        <title>Comparative Genomics and Chromosome Evolution.</title>
        <authorList>
            <person name="Mudd A.B."/>
        </authorList>
    </citation>
    <scope>NUCLEOTIDE SEQUENCE</scope>
    <source>
        <strain evidence="2">237g6f4</strain>
        <tissue evidence="2">Blood</tissue>
    </source>
</reference>
<dbReference type="AlphaFoldDB" id="A0AAV7A909"/>
<proteinExistence type="predicted"/>
<comment type="caution">
    <text evidence="2">The sequence shown here is derived from an EMBL/GenBank/DDBJ whole genome shotgun (WGS) entry which is preliminary data.</text>
</comment>